<dbReference type="SUPFAM" id="SSF52540">
    <property type="entry name" value="P-loop containing nucleoside triphosphate hydrolases"/>
    <property type="match status" value="1"/>
</dbReference>
<reference evidence="13 14" key="1">
    <citation type="submission" date="2016-07" db="EMBL/GenBank/DDBJ databases">
        <title>Pervasive Adenine N6-methylation of Active Genes in Fungi.</title>
        <authorList>
            <consortium name="DOE Joint Genome Institute"/>
            <person name="Mondo S.J."/>
            <person name="Dannebaum R.O."/>
            <person name="Kuo R.C."/>
            <person name="Labutti K."/>
            <person name="Haridas S."/>
            <person name="Kuo A."/>
            <person name="Salamov A."/>
            <person name="Ahrendt S.R."/>
            <person name="Lipzen A."/>
            <person name="Sullivan W."/>
            <person name="Andreopoulos W.B."/>
            <person name="Clum A."/>
            <person name="Lindquist E."/>
            <person name="Daum C."/>
            <person name="Ramamoorthy G.K."/>
            <person name="Gryganskyi A."/>
            <person name="Culley D."/>
            <person name="Magnuson J.K."/>
            <person name="James T.Y."/>
            <person name="O'Malley M.A."/>
            <person name="Stajich J.E."/>
            <person name="Spatafora J.W."/>
            <person name="Visel A."/>
            <person name="Grigoriev I.V."/>
        </authorList>
    </citation>
    <scope>NUCLEOTIDE SEQUENCE [LARGE SCALE GENOMIC DNA]</scope>
    <source>
        <strain evidence="13 14">NRRL 2496</strain>
    </source>
</reference>
<dbReference type="InParanoid" id="A0A1X2H0T3"/>
<dbReference type="SMART" id="SM00490">
    <property type="entry name" value="HELICc"/>
    <property type="match status" value="1"/>
</dbReference>
<dbReference type="Pfam" id="PF18147">
    <property type="entry name" value="Suv3_C_1"/>
    <property type="match status" value="1"/>
</dbReference>
<dbReference type="FunCoup" id="A0A1X2H0T3">
    <property type="interactions" value="374"/>
</dbReference>
<evidence type="ECO:0000256" key="4">
    <source>
        <dbReference type="ARBA" id="ARBA00012552"/>
    </source>
</evidence>
<dbReference type="STRING" id="13706.A0A1X2H0T3"/>
<evidence type="ECO:0000256" key="1">
    <source>
        <dbReference type="ARBA" id="ARBA00001936"/>
    </source>
</evidence>
<keyword evidence="5" id="KW-0547">Nucleotide-binding</keyword>
<dbReference type="InterPro" id="IPR041082">
    <property type="entry name" value="Suv3_C_1"/>
</dbReference>
<dbReference type="Pfam" id="PF22527">
    <property type="entry name" value="DEXQc_Suv3"/>
    <property type="match status" value="1"/>
</dbReference>
<keyword evidence="14" id="KW-1185">Reference proteome</keyword>
<organism evidence="13 14">
    <name type="scientific">Syncephalastrum racemosum</name>
    <name type="common">Filamentous fungus</name>
    <dbReference type="NCBI Taxonomy" id="13706"/>
    <lineage>
        <taxon>Eukaryota</taxon>
        <taxon>Fungi</taxon>
        <taxon>Fungi incertae sedis</taxon>
        <taxon>Mucoromycota</taxon>
        <taxon>Mucoromycotina</taxon>
        <taxon>Mucoromycetes</taxon>
        <taxon>Mucorales</taxon>
        <taxon>Syncephalastraceae</taxon>
        <taxon>Syncephalastrum</taxon>
    </lineage>
</organism>
<dbReference type="InterPro" id="IPR055206">
    <property type="entry name" value="DEXQc_SUV3"/>
</dbReference>
<evidence type="ECO:0000256" key="11">
    <source>
        <dbReference type="ARBA" id="ARBA00047984"/>
    </source>
</evidence>
<proteinExistence type="predicted"/>
<comment type="subcellular location">
    <subcellularLocation>
        <location evidence="3">Mitochondrion</location>
    </subcellularLocation>
</comment>
<keyword evidence="9" id="KW-0809">Transit peptide</keyword>
<accession>A0A1X2H0T3</accession>
<evidence type="ECO:0000313" key="14">
    <source>
        <dbReference type="Proteomes" id="UP000242180"/>
    </source>
</evidence>
<dbReference type="PANTHER" id="PTHR12131">
    <property type="entry name" value="ATP-DEPENDENT RNA AND DNA HELICASE"/>
    <property type="match status" value="1"/>
</dbReference>
<dbReference type="Gene3D" id="1.20.58.1080">
    <property type="match status" value="1"/>
</dbReference>
<dbReference type="GO" id="GO:0006264">
    <property type="term" value="P:mitochondrial DNA replication"/>
    <property type="evidence" value="ECO:0007669"/>
    <property type="project" value="EnsemblFungi"/>
</dbReference>
<sequence>MPPQAADAYKSLTKLSDLRFPHEWFPEARQMQRKIILHVGPTNSGKTYRALNRLAEAESGIYCGPLRLLAHEIYDKMNAKGIPCNLLTGEERREVDPYAPLTSSTVEMATLARRLEVAVVDEIQMIADPYRGWAWTQALLGLQAKEIHLCGEPSIVPLVKGIADALDEEVIVNEYQRLSPVSVLDKSLENDWSKIRKGDCVIAFSRIQIFEIKDKIEKETGLKCAVVYGALPPETRALQAKHFNDPDSGYDVMIASDAVGMGLNLNIKRVVFSSVVKFDGKAEKFISVSQLKQIAGRAGRFNTAYANGEVTTMRPADLEYVTQVMAMPNVDLDMAGLQPTIDILELFSLQMPDEPLSKLLEKFEDLASLGGKYFLCNYRDQKVLAELIEDIPMPTLRDRYQFVLAPVATRIPECVSALRTMAEHYARNEPMTLDQLVRLPEEKTKLGRKLGSLEMSHKIIMLYMWLR</sequence>
<dbReference type="InterPro" id="IPR044774">
    <property type="entry name" value="Suv3_DEXQc"/>
</dbReference>
<dbReference type="GO" id="GO:0000957">
    <property type="term" value="P:mitochondrial RNA catabolic process"/>
    <property type="evidence" value="ECO:0007669"/>
    <property type="project" value="EnsemblFungi"/>
</dbReference>
<feature type="domain" description="Helicase C-terminal" evidence="12">
    <location>
        <begin position="158"/>
        <end position="345"/>
    </location>
</feature>
<dbReference type="PROSITE" id="PS51194">
    <property type="entry name" value="HELICASE_CTER"/>
    <property type="match status" value="1"/>
</dbReference>
<evidence type="ECO:0000256" key="9">
    <source>
        <dbReference type="ARBA" id="ARBA00022946"/>
    </source>
</evidence>
<dbReference type="Pfam" id="PF00271">
    <property type="entry name" value="Helicase_C"/>
    <property type="match status" value="1"/>
</dbReference>
<keyword evidence="6 13" id="KW-0378">Hydrolase</keyword>
<comment type="cofactor">
    <cofactor evidence="2">
        <name>Mg(2+)</name>
        <dbReference type="ChEBI" id="CHEBI:18420"/>
    </cofactor>
</comment>
<keyword evidence="7" id="KW-0347">Helicase</keyword>
<dbReference type="GO" id="GO:0005524">
    <property type="term" value="F:ATP binding"/>
    <property type="evidence" value="ECO:0007669"/>
    <property type="project" value="UniProtKB-KW"/>
</dbReference>
<evidence type="ECO:0000256" key="2">
    <source>
        <dbReference type="ARBA" id="ARBA00001946"/>
    </source>
</evidence>
<dbReference type="InterPro" id="IPR050699">
    <property type="entry name" value="RNA-DNA_Helicase"/>
</dbReference>
<dbReference type="Gene3D" id="3.40.50.300">
    <property type="entry name" value="P-loop containing nucleotide triphosphate hydrolases"/>
    <property type="match status" value="2"/>
</dbReference>
<protein>
    <recommendedName>
        <fullName evidence="4">RNA helicase</fullName>
        <ecNumber evidence="4">3.6.4.13</ecNumber>
    </recommendedName>
</protein>
<comment type="cofactor">
    <cofactor evidence="1">
        <name>Mn(2+)</name>
        <dbReference type="ChEBI" id="CHEBI:29035"/>
    </cofactor>
</comment>
<dbReference type="FunFam" id="3.40.50.300:FF:000269">
    <property type="entry name" value="ATP-dependent RNA helicase SUPV3L1, mitochondrial"/>
    <property type="match status" value="1"/>
</dbReference>
<dbReference type="EC" id="3.6.4.13" evidence="4"/>
<dbReference type="GO" id="GO:0000372">
    <property type="term" value="P:Group I intron splicing"/>
    <property type="evidence" value="ECO:0007669"/>
    <property type="project" value="EnsemblFungi"/>
</dbReference>
<dbReference type="FunFam" id="3.40.50.300:FF:000957">
    <property type="entry name" value="ATP-dependent RNA helicase SUV3L, mitochondrial"/>
    <property type="match status" value="1"/>
</dbReference>
<dbReference type="CDD" id="cd17913">
    <property type="entry name" value="DEXQc_Suv3"/>
    <property type="match status" value="1"/>
</dbReference>
<comment type="catalytic activity">
    <reaction evidence="11">
        <text>ATP + H2O = ADP + phosphate + H(+)</text>
        <dbReference type="Rhea" id="RHEA:13065"/>
        <dbReference type="ChEBI" id="CHEBI:15377"/>
        <dbReference type="ChEBI" id="CHEBI:15378"/>
        <dbReference type="ChEBI" id="CHEBI:30616"/>
        <dbReference type="ChEBI" id="CHEBI:43474"/>
        <dbReference type="ChEBI" id="CHEBI:456216"/>
        <dbReference type="EC" id="3.6.4.13"/>
    </reaction>
</comment>
<evidence type="ECO:0000256" key="6">
    <source>
        <dbReference type="ARBA" id="ARBA00022801"/>
    </source>
</evidence>
<dbReference type="OrthoDB" id="6692397at2759"/>
<dbReference type="GO" id="GO:0090616">
    <property type="term" value="P:mitochondrial mRNA 3'-end processing"/>
    <property type="evidence" value="ECO:0007669"/>
    <property type="project" value="EnsemblFungi"/>
</dbReference>
<dbReference type="AlphaFoldDB" id="A0A1X2H0T3"/>
<keyword evidence="8" id="KW-0067">ATP-binding</keyword>
<dbReference type="Gene3D" id="1.20.272.40">
    <property type="match status" value="1"/>
</dbReference>
<dbReference type="GO" id="GO:0045025">
    <property type="term" value="C:mitochondrial degradosome"/>
    <property type="evidence" value="ECO:0007669"/>
    <property type="project" value="EnsemblFungi"/>
</dbReference>
<evidence type="ECO:0000256" key="5">
    <source>
        <dbReference type="ARBA" id="ARBA00022741"/>
    </source>
</evidence>
<evidence type="ECO:0000256" key="7">
    <source>
        <dbReference type="ARBA" id="ARBA00022806"/>
    </source>
</evidence>
<name>A0A1X2H0T3_SYNRA</name>
<dbReference type="CDD" id="cd18805">
    <property type="entry name" value="SF2_C_suv3"/>
    <property type="match status" value="1"/>
</dbReference>
<evidence type="ECO:0000313" key="13">
    <source>
        <dbReference type="EMBL" id="ORY91050.1"/>
    </source>
</evidence>
<dbReference type="Proteomes" id="UP000242180">
    <property type="component" value="Unassembled WGS sequence"/>
</dbReference>
<evidence type="ECO:0000256" key="8">
    <source>
        <dbReference type="ARBA" id="ARBA00022840"/>
    </source>
</evidence>
<dbReference type="EMBL" id="MCGN01000011">
    <property type="protein sequence ID" value="ORY91050.1"/>
    <property type="molecule type" value="Genomic_DNA"/>
</dbReference>
<dbReference type="GO" id="GO:0003724">
    <property type="term" value="F:RNA helicase activity"/>
    <property type="evidence" value="ECO:0007669"/>
    <property type="project" value="UniProtKB-EC"/>
</dbReference>
<evidence type="ECO:0000259" key="12">
    <source>
        <dbReference type="PROSITE" id="PS51194"/>
    </source>
</evidence>
<gene>
    <name evidence="13" type="ORF">BCR43DRAFT_446254</name>
</gene>
<dbReference type="GO" id="GO:0008859">
    <property type="term" value="F:exoribonuclease II activity"/>
    <property type="evidence" value="ECO:0007669"/>
    <property type="project" value="EnsemblFungi"/>
</dbReference>
<dbReference type="InterPro" id="IPR027417">
    <property type="entry name" value="P-loop_NTPase"/>
</dbReference>
<dbReference type="PANTHER" id="PTHR12131:SF1">
    <property type="entry name" value="ATP-DEPENDENT RNA HELICASE SUPV3L1, MITOCHONDRIAL-RELATED"/>
    <property type="match status" value="1"/>
</dbReference>
<dbReference type="OMA" id="SSRMEYD"/>
<dbReference type="InterPro" id="IPR001650">
    <property type="entry name" value="Helicase_C-like"/>
</dbReference>
<evidence type="ECO:0000256" key="3">
    <source>
        <dbReference type="ARBA" id="ARBA00004173"/>
    </source>
</evidence>
<evidence type="ECO:0000256" key="10">
    <source>
        <dbReference type="ARBA" id="ARBA00023128"/>
    </source>
</evidence>
<comment type="caution">
    <text evidence="13">The sequence shown here is derived from an EMBL/GenBank/DDBJ whole genome shotgun (WGS) entry which is preliminary data.</text>
</comment>
<keyword evidence="10" id="KW-0496">Mitochondrion</keyword>